<evidence type="ECO:0000313" key="3">
    <source>
        <dbReference type="Proteomes" id="UP001157006"/>
    </source>
</evidence>
<name>A0AAV1BAC4_VICFA</name>
<evidence type="ECO:0000313" key="2">
    <source>
        <dbReference type="EMBL" id="CAI8619534.1"/>
    </source>
</evidence>
<reference evidence="2 3" key="1">
    <citation type="submission" date="2023-01" db="EMBL/GenBank/DDBJ databases">
        <authorList>
            <person name="Kreplak J."/>
        </authorList>
    </citation>
    <scope>NUCLEOTIDE SEQUENCE [LARGE SCALE GENOMIC DNA]</scope>
</reference>
<feature type="compositionally biased region" description="Acidic residues" evidence="1">
    <location>
        <begin position="103"/>
        <end position="114"/>
    </location>
</feature>
<keyword evidence="3" id="KW-1185">Reference proteome</keyword>
<dbReference type="EMBL" id="OX451741">
    <property type="protein sequence ID" value="CAI8619534.1"/>
    <property type="molecule type" value="Genomic_DNA"/>
</dbReference>
<dbReference type="AlphaFoldDB" id="A0AAV1BAC4"/>
<protein>
    <submittedName>
        <fullName evidence="2">Uncharacterized protein</fullName>
    </submittedName>
</protein>
<proteinExistence type="predicted"/>
<feature type="region of interest" description="Disordered" evidence="1">
    <location>
        <begin position="95"/>
        <end position="116"/>
    </location>
</feature>
<organism evidence="2 3">
    <name type="scientific">Vicia faba</name>
    <name type="common">Broad bean</name>
    <name type="synonym">Faba vulgaris</name>
    <dbReference type="NCBI Taxonomy" id="3906"/>
    <lineage>
        <taxon>Eukaryota</taxon>
        <taxon>Viridiplantae</taxon>
        <taxon>Streptophyta</taxon>
        <taxon>Embryophyta</taxon>
        <taxon>Tracheophyta</taxon>
        <taxon>Spermatophyta</taxon>
        <taxon>Magnoliopsida</taxon>
        <taxon>eudicotyledons</taxon>
        <taxon>Gunneridae</taxon>
        <taxon>Pentapetalae</taxon>
        <taxon>rosids</taxon>
        <taxon>fabids</taxon>
        <taxon>Fabales</taxon>
        <taxon>Fabaceae</taxon>
        <taxon>Papilionoideae</taxon>
        <taxon>50 kb inversion clade</taxon>
        <taxon>NPAAA clade</taxon>
        <taxon>Hologalegina</taxon>
        <taxon>IRL clade</taxon>
        <taxon>Fabeae</taxon>
        <taxon>Vicia</taxon>
    </lineage>
</organism>
<dbReference type="Proteomes" id="UP001157006">
    <property type="component" value="Chromosome 6"/>
</dbReference>
<gene>
    <name evidence="2" type="ORF">VFH_VI175320</name>
</gene>
<accession>A0AAV1BAC4</accession>
<evidence type="ECO:0000256" key="1">
    <source>
        <dbReference type="SAM" id="MobiDB-lite"/>
    </source>
</evidence>
<sequence length="262" mass="30482">MRRRKRPDFQRFRQRQKAGFWRFTGGNRGGPKLVRWFADDQRINGEDLKPFRNDEDASLLALFDEKNNCDVEMYTEPKLSMVEKAYMEGLIENQKGHESVEGSAEDSEPSEDSMDGIHFEDSEEQKMHEFDEDLDEGLRIGWIKVKNTCLARMIVENLKNNNNMKLNEVVVDVRLRFANETIGCRAFKDSKIRFERCYMCFDGIKKALKLEYTSFIGLNGHHLNTKYGGILLNVVGRDAMISIFLLLLRLWRMKPTILGIGL</sequence>